<keyword evidence="3" id="KW-1185">Reference proteome</keyword>
<proteinExistence type="predicted"/>
<feature type="compositionally biased region" description="Polar residues" evidence="1">
    <location>
        <begin position="89"/>
        <end position="98"/>
    </location>
</feature>
<evidence type="ECO:0000256" key="1">
    <source>
        <dbReference type="SAM" id="MobiDB-lite"/>
    </source>
</evidence>
<reference evidence="2 3" key="1">
    <citation type="journal article" date="2023" name="Nucleic Acids Res.">
        <title>The hologenome of Daphnia magna reveals possible DNA methylation and microbiome-mediated evolution of the host genome.</title>
        <authorList>
            <person name="Chaturvedi A."/>
            <person name="Li X."/>
            <person name="Dhandapani V."/>
            <person name="Marshall H."/>
            <person name="Kissane S."/>
            <person name="Cuenca-Cambronero M."/>
            <person name="Asole G."/>
            <person name="Calvet F."/>
            <person name="Ruiz-Romero M."/>
            <person name="Marangio P."/>
            <person name="Guigo R."/>
            <person name="Rago D."/>
            <person name="Mirbahai L."/>
            <person name="Eastwood N."/>
            <person name="Colbourne J.K."/>
            <person name="Zhou J."/>
            <person name="Mallon E."/>
            <person name="Orsini L."/>
        </authorList>
    </citation>
    <scope>NUCLEOTIDE SEQUENCE [LARGE SCALE GENOMIC DNA]</scope>
    <source>
        <strain evidence="2">LRV0_1</strain>
    </source>
</reference>
<evidence type="ECO:0000313" key="2">
    <source>
        <dbReference type="EMBL" id="KAK4022470.1"/>
    </source>
</evidence>
<dbReference type="Proteomes" id="UP001234178">
    <property type="component" value="Unassembled WGS sequence"/>
</dbReference>
<sequence length="195" mass="21774">MAVSAGANIHQEPSSALPRVGEAGRWEEKRAAAQNRVLSSNHSHPHWYEGAGANEMDERQRKGRPRGGLPHALKGDVPSDISPHRKKTINTNKFTNLDGNDFRGEKIDRRLQMGLREKRERERERKIGVKSSEERLRNALEKTVCTGGTRSLQSIGIEKRSSAERARASPASYPPSKPPKNAKQSGWLIKIETGR</sequence>
<organism evidence="2 3">
    <name type="scientific">Daphnia magna</name>
    <dbReference type="NCBI Taxonomy" id="35525"/>
    <lineage>
        <taxon>Eukaryota</taxon>
        <taxon>Metazoa</taxon>
        <taxon>Ecdysozoa</taxon>
        <taxon>Arthropoda</taxon>
        <taxon>Crustacea</taxon>
        <taxon>Branchiopoda</taxon>
        <taxon>Diplostraca</taxon>
        <taxon>Cladocera</taxon>
        <taxon>Anomopoda</taxon>
        <taxon>Daphniidae</taxon>
        <taxon>Daphnia</taxon>
    </lineage>
</organism>
<protein>
    <submittedName>
        <fullName evidence="2">Uncharacterized protein</fullName>
    </submittedName>
</protein>
<accession>A0ABR0ABF2</accession>
<name>A0ABR0ABF2_9CRUS</name>
<feature type="region of interest" description="Disordered" evidence="1">
    <location>
        <begin position="1"/>
        <end position="102"/>
    </location>
</feature>
<dbReference type="EMBL" id="JAOYFB010000037">
    <property type="protein sequence ID" value="KAK4022470.1"/>
    <property type="molecule type" value="Genomic_DNA"/>
</dbReference>
<gene>
    <name evidence="2" type="ORF">OUZ56_007932</name>
</gene>
<evidence type="ECO:0000313" key="3">
    <source>
        <dbReference type="Proteomes" id="UP001234178"/>
    </source>
</evidence>
<feature type="compositionally biased region" description="Basic and acidic residues" evidence="1">
    <location>
        <begin position="22"/>
        <end position="31"/>
    </location>
</feature>
<comment type="caution">
    <text evidence="2">The sequence shown here is derived from an EMBL/GenBank/DDBJ whole genome shotgun (WGS) entry which is preliminary data.</text>
</comment>
<feature type="compositionally biased region" description="Basic and acidic residues" evidence="1">
    <location>
        <begin position="157"/>
        <end position="167"/>
    </location>
</feature>
<feature type="region of interest" description="Disordered" evidence="1">
    <location>
        <begin position="140"/>
        <end position="195"/>
    </location>
</feature>